<proteinExistence type="predicted"/>
<feature type="transmembrane region" description="Helical" evidence="1">
    <location>
        <begin position="420"/>
        <end position="439"/>
    </location>
</feature>
<evidence type="ECO:0000313" key="2">
    <source>
        <dbReference type="EMBL" id="PJC81819.1"/>
    </source>
</evidence>
<organism evidence="2 3">
    <name type="scientific">Candidatus Roizmanbacteria bacterium CG_4_8_14_3_um_filter_36_10</name>
    <dbReference type="NCBI Taxonomy" id="1974834"/>
    <lineage>
        <taxon>Bacteria</taxon>
        <taxon>Candidatus Roizmaniibacteriota</taxon>
    </lineage>
</organism>
<feature type="transmembrane region" description="Helical" evidence="1">
    <location>
        <begin position="230"/>
        <end position="249"/>
    </location>
</feature>
<dbReference type="PANTHER" id="PTHR10790:SF51">
    <property type="entry name" value="TETRATRICOPEPTIDE REPEAT PROTEIN"/>
    <property type="match status" value="1"/>
</dbReference>
<dbReference type="EMBL" id="PFQK01000048">
    <property type="protein sequence ID" value="PJC81819.1"/>
    <property type="molecule type" value="Genomic_DNA"/>
</dbReference>
<reference evidence="3" key="1">
    <citation type="submission" date="2017-09" db="EMBL/GenBank/DDBJ databases">
        <title>Depth-based differentiation of microbial function through sediment-hosted aquifers and enrichment of novel symbionts in the deep terrestrial subsurface.</title>
        <authorList>
            <person name="Probst A.J."/>
            <person name="Ladd B."/>
            <person name="Jarett J.K."/>
            <person name="Geller-Mcgrath D.E."/>
            <person name="Sieber C.M.K."/>
            <person name="Emerson J.B."/>
            <person name="Anantharaman K."/>
            <person name="Thomas B.C."/>
            <person name="Malmstrom R."/>
            <person name="Stieglmeier M."/>
            <person name="Klingl A."/>
            <person name="Woyke T."/>
            <person name="Ryan C.M."/>
            <person name="Banfield J.F."/>
        </authorList>
    </citation>
    <scope>NUCLEOTIDE SEQUENCE [LARGE SCALE GENOMIC DNA]</scope>
</reference>
<comment type="caution">
    <text evidence="2">The sequence shown here is derived from an EMBL/GenBank/DDBJ whole genome shotgun (WGS) entry which is preliminary data.</text>
</comment>
<evidence type="ECO:0000256" key="1">
    <source>
        <dbReference type="SAM" id="Phobius"/>
    </source>
</evidence>
<feature type="transmembrane region" description="Helical" evidence="1">
    <location>
        <begin position="375"/>
        <end position="392"/>
    </location>
</feature>
<keyword evidence="1" id="KW-0812">Transmembrane</keyword>
<feature type="transmembrane region" description="Helical" evidence="1">
    <location>
        <begin position="549"/>
        <end position="567"/>
    </location>
</feature>
<name>A0A2M8GMV3_9BACT</name>
<feature type="transmembrane region" description="Helical" evidence="1">
    <location>
        <begin position="398"/>
        <end position="415"/>
    </location>
</feature>
<gene>
    <name evidence="2" type="ORF">CO007_02660</name>
</gene>
<evidence type="ECO:0000313" key="3">
    <source>
        <dbReference type="Proteomes" id="UP000229370"/>
    </source>
</evidence>
<feature type="transmembrane region" description="Helical" evidence="1">
    <location>
        <begin position="307"/>
        <end position="329"/>
    </location>
</feature>
<dbReference type="PANTHER" id="PTHR10790">
    <property type="entry name" value="TPR-DOMAIN CONTAINING PROTEIN"/>
    <property type="match status" value="1"/>
</dbReference>
<feature type="transmembrane region" description="Helical" evidence="1">
    <location>
        <begin position="95"/>
        <end position="119"/>
    </location>
</feature>
<keyword evidence="1" id="KW-0472">Membrane</keyword>
<accession>A0A2M8GMV3</accession>
<feature type="transmembrane region" description="Helical" evidence="1">
    <location>
        <begin position="478"/>
        <end position="498"/>
    </location>
</feature>
<feature type="transmembrane region" description="Helical" evidence="1">
    <location>
        <begin position="193"/>
        <end position="218"/>
    </location>
</feature>
<feature type="transmembrane region" description="Helical" evidence="1">
    <location>
        <begin position="510"/>
        <end position="529"/>
    </location>
</feature>
<dbReference type="Proteomes" id="UP000229370">
    <property type="component" value="Unassembled WGS sequence"/>
</dbReference>
<keyword evidence="1" id="KW-1133">Transmembrane helix</keyword>
<feature type="transmembrane region" description="Helical" evidence="1">
    <location>
        <begin position="6"/>
        <end position="24"/>
    </location>
</feature>
<feature type="transmembrane region" description="Helical" evidence="1">
    <location>
        <begin position="63"/>
        <end position="83"/>
    </location>
</feature>
<dbReference type="AlphaFoldDB" id="A0A2M8GMV3"/>
<dbReference type="Pfam" id="PF10060">
    <property type="entry name" value="DUF2298"/>
    <property type="match status" value="2"/>
</dbReference>
<evidence type="ECO:0008006" key="4">
    <source>
        <dbReference type="Google" id="ProtNLM"/>
    </source>
</evidence>
<dbReference type="InterPro" id="IPR018746">
    <property type="entry name" value="DUF2298"/>
</dbReference>
<feature type="transmembrane region" description="Helical" evidence="1">
    <location>
        <begin position="574"/>
        <end position="598"/>
    </location>
</feature>
<sequence>MGWLITSLYWYAILLFLGIIFFPLTKKLFGKVFFDYGYPFSKVLAILFLSYSIFVLGTAKILSFNQLSLLVIIVLFIVINFFISKKLKSTHITPNSYHVTLIIFEEILFLTAFIFWVYVRGQEPSVRGLEKFMDFGFINSILRSKYFPPLDMWLSANTSNLQGFPINYYYFGHLVGSSLIKLTGVKPAIGYNLILATIFALGVTQVFSLVFNMCYLYLLKNSRFKLNPFLFLKLIFFGLVASYIVNLGGNLHTIYVFSSGYPTEKPIPFWQILTGYHPSTYWYPNATRFIPFTIHEFPLYSYVVADLHGHVFDIPFVLLTLAILFKFFISFKDKKNLNRGKDQISSIKYQNKFSNFKKLFLTNFNPSTWLRINQFQLILTIFLGFLTAVHYMTNAIDGPIYLLLTIIFFLISYGISYQLVISVVILFLSFVIFSLPFSAHFTPFISGIGVNCSLDFLTKIGHIGPFLFEKGNCQISPFWMLFVLWGFFWIGFIIFLLIDQSLKSKINNFIFVLFSFGVFLITVPEFFYIKDIYPVHFRANTMFKLGYQAFIMMGIASGFVFFQIKFLPRLKRFFFNLIFLTFLFFITIYPAFAIPSYYGTLKKIPQLDGSLWLTNFSPGDKEIIDFLNNHVSGQPVILEAQGDSYTDYERISAYTGLPTVAGWWVHEWLWRGSPDVIGKRIPDVVNIFESEDIQLTKTLVKKYQIKYIIVSRLEKEKYSNLRLEKFNQLGRVIFQTQDKNGLIYQIDVY</sequence>
<protein>
    <recommendedName>
        <fullName evidence="4">YYY membrane protein</fullName>
    </recommendedName>
</protein>
<feature type="transmembrane region" description="Helical" evidence="1">
    <location>
        <begin position="36"/>
        <end position="57"/>
    </location>
</feature>